<gene>
    <name evidence="2" type="ORF">J0M35_08920</name>
</gene>
<feature type="region of interest" description="Disordered" evidence="1">
    <location>
        <begin position="37"/>
        <end position="67"/>
    </location>
</feature>
<sequence length="335" mass="36953">MKEHNLGDQVFKDNRIKGDDGKERKIVDIAEETWAGPGLKLHTENLAPETVKDKSQANLTDKSGDKHLDARNAAELGDLRAQPGSQSRQELLQAASHRIKELNNMLHQPGKPLAGSELELVGFDNKGRLLLIHRADGDAQGNGAGKIDFKVLVDGETGKIVAKTKPDDINQWQKSADYNKGDKDSLKKDLASENLPKDWSREERDGGVVLKNKAGLVMTVSDRFGDSRQFKRDQAGALTEVTISTGSTSETYRRGPSSSGVENELWYQMPYKPEEKPKGFKIELDGEGNLYKASSAKERRIYKADGSIIEEGPDGRKVVRKVEPLVLPGNDTRLA</sequence>
<name>A0A8J7P7S0_9BACT</name>
<proteinExistence type="predicted"/>
<evidence type="ECO:0000313" key="2">
    <source>
        <dbReference type="EMBL" id="MBN8660469.1"/>
    </source>
</evidence>
<protein>
    <submittedName>
        <fullName evidence="2">Uncharacterized protein</fullName>
    </submittedName>
</protein>
<comment type="caution">
    <text evidence="2">The sequence shown here is derived from an EMBL/GenBank/DDBJ whole genome shotgun (WGS) entry which is preliminary data.</text>
</comment>
<dbReference type="InterPro" id="IPR006530">
    <property type="entry name" value="YD"/>
</dbReference>
<dbReference type="AlphaFoldDB" id="A0A8J7P7S0"/>
<dbReference type="Proteomes" id="UP000664277">
    <property type="component" value="Unassembled WGS sequence"/>
</dbReference>
<dbReference type="NCBIfam" id="TIGR01643">
    <property type="entry name" value="YD_repeat_2x"/>
    <property type="match status" value="1"/>
</dbReference>
<evidence type="ECO:0000313" key="3">
    <source>
        <dbReference type="Proteomes" id="UP000664277"/>
    </source>
</evidence>
<accession>A0A8J7P7S0</accession>
<reference evidence="2" key="1">
    <citation type="submission" date="2021-02" db="EMBL/GenBank/DDBJ databases">
        <title>Genome-Resolved Metagenomics of a Microbial Community Performing Photosynthetic Biological Nutrient Removal.</title>
        <authorList>
            <person name="Mcdaniel E.A."/>
        </authorList>
    </citation>
    <scope>NUCLEOTIDE SEQUENCE</scope>
    <source>
        <strain evidence="2">UWPOB_OBS1</strain>
    </source>
</reference>
<feature type="region of interest" description="Disordered" evidence="1">
    <location>
        <begin position="1"/>
        <end position="25"/>
    </location>
</feature>
<evidence type="ECO:0000256" key="1">
    <source>
        <dbReference type="SAM" id="MobiDB-lite"/>
    </source>
</evidence>
<organism evidence="2 3">
    <name type="scientific">Candidatus Obscuribacter phosphatis</name>
    <dbReference type="NCBI Taxonomy" id="1906157"/>
    <lineage>
        <taxon>Bacteria</taxon>
        <taxon>Bacillati</taxon>
        <taxon>Candidatus Melainabacteria</taxon>
        <taxon>Candidatus Obscuribacterales</taxon>
        <taxon>Candidatus Obscuribacteraceae</taxon>
        <taxon>Candidatus Obscuribacter</taxon>
    </lineage>
</organism>
<dbReference type="EMBL" id="JAFLCK010000010">
    <property type="protein sequence ID" value="MBN8660469.1"/>
    <property type="molecule type" value="Genomic_DNA"/>
</dbReference>